<protein>
    <submittedName>
        <fullName evidence="2">Uncharacterized protein</fullName>
    </submittedName>
</protein>
<comment type="caution">
    <text evidence="2">The sequence shown here is derived from an EMBL/GenBank/DDBJ whole genome shotgun (WGS) entry which is preliminary data.</text>
</comment>
<feature type="compositionally biased region" description="Basic and acidic residues" evidence="1">
    <location>
        <begin position="42"/>
        <end position="56"/>
    </location>
</feature>
<evidence type="ECO:0000256" key="1">
    <source>
        <dbReference type="SAM" id="MobiDB-lite"/>
    </source>
</evidence>
<accession>A0AA40G7H6</accession>
<feature type="non-terminal residue" evidence="2">
    <location>
        <position position="365"/>
    </location>
</feature>
<feature type="compositionally biased region" description="Polar residues" evidence="1">
    <location>
        <begin position="28"/>
        <end position="40"/>
    </location>
</feature>
<gene>
    <name evidence="2" type="ORF">K0M31_013890</name>
</gene>
<name>A0AA40G7H6_9HYME</name>
<evidence type="ECO:0000313" key="2">
    <source>
        <dbReference type="EMBL" id="KAK1132507.1"/>
    </source>
</evidence>
<dbReference type="AlphaFoldDB" id="A0AA40G7H6"/>
<feature type="compositionally biased region" description="Basic and acidic residues" evidence="1">
    <location>
        <begin position="74"/>
        <end position="85"/>
    </location>
</feature>
<organism evidence="2 3">
    <name type="scientific">Melipona bicolor</name>
    <dbReference type="NCBI Taxonomy" id="60889"/>
    <lineage>
        <taxon>Eukaryota</taxon>
        <taxon>Metazoa</taxon>
        <taxon>Ecdysozoa</taxon>
        <taxon>Arthropoda</taxon>
        <taxon>Hexapoda</taxon>
        <taxon>Insecta</taxon>
        <taxon>Pterygota</taxon>
        <taxon>Neoptera</taxon>
        <taxon>Endopterygota</taxon>
        <taxon>Hymenoptera</taxon>
        <taxon>Apocrita</taxon>
        <taxon>Aculeata</taxon>
        <taxon>Apoidea</taxon>
        <taxon>Anthophila</taxon>
        <taxon>Apidae</taxon>
        <taxon>Melipona</taxon>
    </lineage>
</organism>
<reference evidence="2" key="1">
    <citation type="submission" date="2021-10" db="EMBL/GenBank/DDBJ databases">
        <title>Melipona bicolor Genome sequencing and assembly.</title>
        <authorList>
            <person name="Araujo N.S."/>
            <person name="Arias M.C."/>
        </authorList>
    </citation>
    <scope>NUCLEOTIDE SEQUENCE</scope>
    <source>
        <strain evidence="2">USP_2M_L1-L4_2017</strain>
        <tissue evidence="2">Whole body</tissue>
    </source>
</reference>
<keyword evidence="3" id="KW-1185">Reference proteome</keyword>
<sequence length="365" mass="40868">MEAVFVFPATQFPEQNPTKQLSRRINQTTSELQSFSSSKVPNARDPRNTGKYEIYSRRTSRRALSRSAPICSEKQVHRLAPEKPNSKGGPHSFPGHLSFRTHTYPFFSRRPRNDLECLVRRNSTLPSLLLSGGGIDGTCNRHSIDCSSLQPPLENKLQFEVSGISKSFQPSLLLSGGGIDSTCNRYSIDCSSLQPPLENKLQFEVSGARNVQLSASCKFHVPRINDVITVNTRESSADVARSAMGRWAVASVRNTSNQLLYTWSGPLLWISHHVPRCRHDPPRKAGHLRAVEASRSASRRRARFGCLISETPFEEQMAPYSATQNIPNSRKCRVKSKVESGNFGRGIILFNKKGHLCYNLFAIQR</sequence>
<dbReference type="Proteomes" id="UP001177670">
    <property type="component" value="Unassembled WGS sequence"/>
</dbReference>
<feature type="region of interest" description="Disordered" evidence="1">
    <location>
        <begin position="28"/>
        <end position="95"/>
    </location>
</feature>
<proteinExistence type="predicted"/>
<dbReference type="EMBL" id="JAHYIQ010000004">
    <property type="protein sequence ID" value="KAK1132507.1"/>
    <property type="molecule type" value="Genomic_DNA"/>
</dbReference>
<evidence type="ECO:0000313" key="3">
    <source>
        <dbReference type="Proteomes" id="UP001177670"/>
    </source>
</evidence>